<proteinExistence type="predicted"/>
<keyword evidence="2" id="KW-0732">Signal</keyword>
<dbReference type="PANTHER" id="PTHR31157:SF1">
    <property type="entry name" value="SCP DOMAIN-CONTAINING PROTEIN"/>
    <property type="match status" value="1"/>
</dbReference>
<evidence type="ECO:0000313" key="5">
    <source>
        <dbReference type="Proteomes" id="UP000502641"/>
    </source>
</evidence>
<protein>
    <submittedName>
        <fullName evidence="4">CAP domain-containing protein</fullName>
    </submittedName>
</protein>
<evidence type="ECO:0000256" key="1">
    <source>
        <dbReference type="SAM" id="MobiDB-lite"/>
    </source>
</evidence>
<reference evidence="4 5" key="1">
    <citation type="submission" date="2020-05" db="EMBL/GenBank/DDBJ databases">
        <authorList>
            <person name="Li K."/>
        </authorList>
    </citation>
    <scope>NUCLEOTIDE SEQUENCE [LARGE SCALE GENOMIC DNA]</scope>
    <source>
        <strain evidence="5">jing01</strain>
    </source>
</reference>
<accession>A0A6M4PUV6</accession>
<dbReference type="CDD" id="cd05379">
    <property type="entry name" value="CAP_bacterial"/>
    <property type="match status" value="1"/>
</dbReference>
<dbReference type="SUPFAM" id="SSF55797">
    <property type="entry name" value="PR-1-like"/>
    <property type="match status" value="1"/>
</dbReference>
<sequence>MGQHRKTKHYRRIVVTAAAIGAVGVPSVALACSEWPSSTDDPAQTTATSAPVRQWQTVSADHDSNANTSGAPRTTAPESSAPSTPRSPARATTRPGTPWHAKKNAPSQKRKVLAHKTWRTTAPSAPAAPEATAPAATAPAPSATAPASTATAAPSSPAPAATASGVTAEIVQLVNAERAKAGCRPLTLNATLTKAAQAHSDDMAAHRNMSHTGSDGSSPGDRITRAGYTWSSYGENVAYGYSTAQQVMDGWMSSPGHRANILNCGFKEIGVGLAQPGSYWTQDFGTSR</sequence>
<name>A0A6M4PUV6_9ACTN</name>
<organism evidence="4 5">
    <name type="scientific">Streptomyces argyrophylli</name>
    <dbReference type="NCBI Taxonomy" id="2726118"/>
    <lineage>
        <taxon>Bacteria</taxon>
        <taxon>Bacillati</taxon>
        <taxon>Actinomycetota</taxon>
        <taxon>Actinomycetes</taxon>
        <taxon>Kitasatosporales</taxon>
        <taxon>Streptomycetaceae</taxon>
        <taxon>Streptomyces</taxon>
    </lineage>
</organism>
<dbReference type="PANTHER" id="PTHR31157">
    <property type="entry name" value="SCP DOMAIN-CONTAINING PROTEIN"/>
    <property type="match status" value="1"/>
</dbReference>
<feature type="compositionally biased region" description="Polar residues" evidence="1">
    <location>
        <begin position="58"/>
        <end position="70"/>
    </location>
</feature>
<dbReference type="AlphaFoldDB" id="A0A6M4PUV6"/>
<evidence type="ECO:0000313" key="4">
    <source>
        <dbReference type="EMBL" id="QJS13456.1"/>
    </source>
</evidence>
<dbReference type="EMBL" id="CP053189">
    <property type="protein sequence ID" value="QJS13456.1"/>
    <property type="molecule type" value="Genomic_DNA"/>
</dbReference>
<feature type="domain" description="SCP" evidence="3">
    <location>
        <begin position="172"/>
        <end position="284"/>
    </location>
</feature>
<feature type="compositionally biased region" description="Low complexity" evidence="1">
    <location>
        <begin position="120"/>
        <end position="161"/>
    </location>
</feature>
<dbReference type="PROSITE" id="PS51257">
    <property type="entry name" value="PROKAR_LIPOPROTEIN"/>
    <property type="match status" value="1"/>
</dbReference>
<dbReference type="Gene3D" id="3.40.33.10">
    <property type="entry name" value="CAP"/>
    <property type="match status" value="1"/>
</dbReference>
<evidence type="ECO:0000256" key="2">
    <source>
        <dbReference type="SAM" id="SignalP"/>
    </source>
</evidence>
<keyword evidence="5" id="KW-1185">Reference proteome</keyword>
<dbReference type="Pfam" id="PF00188">
    <property type="entry name" value="CAP"/>
    <property type="match status" value="1"/>
</dbReference>
<feature type="compositionally biased region" description="Low complexity" evidence="1">
    <location>
        <begin position="71"/>
        <end position="98"/>
    </location>
</feature>
<dbReference type="KEGG" id="sarg:HKX69_31390"/>
<dbReference type="Proteomes" id="UP000502641">
    <property type="component" value="Chromosome"/>
</dbReference>
<gene>
    <name evidence="4" type="ORF">HKX69_31390</name>
</gene>
<dbReference type="InterPro" id="IPR014044">
    <property type="entry name" value="CAP_dom"/>
</dbReference>
<dbReference type="RefSeq" id="WP_171158854.1">
    <property type="nucleotide sequence ID" value="NZ_CP053189.1"/>
</dbReference>
<evidence type="ECO:0000259" key="3">
    <source>
        <dbReference type="Pfam" id="PF00188"/>
    </source>
</evidence>
<feature type="compositionally biased region" description="Basic residues" evidence="1">
    <location>
        <begin position="100"/>
        <end position="118"/>
    </location>
</feature>
<dbReference type="InterPro" id="IPR035940">
    <property type="entry name" value="CAP_sf"/>
</dbReference>
<feature type="chain" id="PRO_5026687896" evidence="2">
    <location>
        <begin position="32"/>
        <end position="288"/>
    </location>
</feature>
<feature type="signal peptide" evidence="2">
    <location>
        <begin position="1"/>
        <end position="31"/>
    </location>
</feature>
<feature type="region of interest" description="Disordered" evidence="1">
    <location>
        <begin position="58"/>
        <end position="161"/>
    </location>
</feature>